<dbReference type="RefSeq" id="WP_207288877.1">
    <property type="nucleotide sequence ID" value="NZ_CP071462.1"/>
</dbReference>
<dbReference type="InterPro" id="IPR050490">
    <property type="entry name" value="Bact_solute-bd_prot1"/>
</dbReference>
<reference evidence="1 2" key="1">
    <citation type="submission" date="2021-03" db="EMBL/GenBank/DDBJ databases">
        <title>Haloterrigena longa sp. nov. and Haloterrigena limicola sp. nov., extremely halophilic archaea isolated from a salt lake.</title>
        <authorList>
            <person name="Henglin C."/>
        </authorList>
    </citation>
    <scope>NUCLEOTIDE SEQUENCE [LARGE SCALE GENOMIC DNA]</scope>
    <source>
        <strain evidence="1 2">KZCA68</strain>
    </source>
</reference>
<protein>
    <submittedName>
        <fullName evidence="1">Carbohydrate ABC transporter substrate-binding protein</fullName>
    </submittedName>
</protein>
<dbReference type="EMBL" id="CP071462">
    <property type="protein sequence ID" value="QSW99269.1"/>
    <property type="molecule type" value="Genomic_DNA"/>
</dbReference>
<proteinExistence type="predicted"/>
<dbReference type="Gene3D" id="3.40.190.10">
    <property type="entry name" value="Periplasmic binding protein-like II"/>
    <property type="match status" value="1"/>
</dbReference>
<evidence type="ECO:0000313" key="1">
    <source>
        <dbReference type="EMBL" id="QSW99269.1"/>
    </source>
</evidence>
<dbReference type="GeneID" id="63189266"/>
<dbReference type="Proteomes" id="UP000663203">
    <property type="component" value="Chromosome"/>
</dbReference>
<accession>A0A8A2VB40</accession>
<evidence type="ECO:0000313" key="2">
    <source>
        <dbReference type="Proteomes" id="UP000663203"/>
    </source>
</evidence>
<keyword evidence="2" id="KW-1185">Reference proteome</keyword>
<dbReference type="PANTHER" id="PTHR43649">
    <property type="entry name" value="ARABINOSE-BINDING PROTEIN-RELATED"/>
    <property type="match status" value="1"/>
</dbReference>
<organism evidence="1 2">
    <name type="scientific">Haloterrigena alkaliphila</name>
    <dbReference type="NCBI Taxonomy" id="2816475"/>
    <lineage>
        <taxon>Archaea</taxon>
        <taxon>Methanobacteriati</taxon>
        <taxon>Methanobacteriota</taxon>
        <taxon>Stenosarchaea group</taxon>
        <taxon>Halobacteria</taxon>
        <taxon>Halobacteriales</taxon>
        <taxon>Natrialbaceae</taxon>
        <taxon>Haloterrigena</taxon>
    </lineage>
</organism>
<dbReference type="AlphaFoldDB" id="A0A8A2VB40"/>
<dbReference type="SUPFAM" id="SSF53850">
    <property type="entry name" value="Periplasmic binding protein-like II"/>
    <property type="match status" value="1"/>
</dbReference>
<gene>
    <name evidence="1" type="ORF">J0X25_18135</name>
</gene>
<dbReference type="Pfam" id="PF01547">
    <property type="entry name" value="SBP_bac_1"/>
    <property type="match status" value="1"/>
</dbReference>
<sequence>MTENSFNRRQVLAGTGLGMTAAMAGCLGGGGGSDDEVHFITDYYNGAWESLWGDLESQFEDETDFQMNIEEGGMSGTQEGRLAQLIQAGNPPDANTSTFDQVADIWSTDQLEPVNDVVSAIEEVNGELNAGGAFLGEGDEIYQIPHGVYVSNFQYRADVYEELGLDEPETFSDVLENAQAIDEAGGPFEDMRGYGLAGAPTGKSQDELLVLLASAGISGIGLRWKDPDAREELEIHWPEDTVTQVLEYIKQLSQYSPDPTSIGWADSLSQWVQGQYGQCYHLNAWPVGVTAQAAEGQDSQEAKEGLRHVARSTEIIAYPMLDGVDPSENWLSAPAPDGYHIFSNGGNTEGAKEWFEWVYADSMEQTASFYEADPGRFLPTYSDVIESDPFRNQALFQEHEHLLEKLEYVQDEIWGNHYGSVDEANTSSPESLYMQRQWFYGEMVNRVVTDSMGVQEAYEWGYSQLEEAFADAQEQFA</sequence>
<dbReference type="InterPro" id="IPR006059">
    <property type="entry name" value="SBP"/>
</dbReference>
<dbReference type="KEGG" id="hakz:J0X25_18135"/>
<name>A0A8A2VB40_9EURY</name>